<dbReference type="Proteomes" id="UP001496627">
    <property type="component" value="Unassembled WGS sequence"/>
</dbReference>
<comment type="caution">
    <text evidence="8">The sequence shown here is derived from an EMBL/GenBank/DDBJ whole genome shotgun (WGS) entry which is preliminary data.</text>
</comment>
<evidence type="ECO:0000256" key="1">
    <source>
        <dbReference type="ARBA" id="ARBA00005230"/>
    </source>
</evidence>
<evidence type="ECO:0000256" key="4">
    <source>
        <dbReference type="ARBA" id="ARBA00023015"/>
    </source>
</evidence>
<keyword evidence="5" id="KW-0804">Transcription</keyword>
<dbReference type="EMBL" id="JBEAAL010000001">
    <property type="protein sequence ID" value="MEQ1404117.1"/>
    <property type="molecule type" value="Genomic_DNA"/>
</dbReference>
<evidence type="ECO:0000256" key="3">
    <source>
        <dbReference type="ARBA" id="ARBA00022491"/>
    </source>
</evidence>
<dbReference type="Pfam" id="PF01845">
    <property type="entry name" value="CcdB"/>
    <property type="match status" value="1"/>
</dbReference>
<evidence type="ECO:0000256" key="2">
    <source>
        <dbReference type="ARBA" id="ARBA00015075"/>
    </source>
</evidence>
<gene>
    <name evidence="8" type="ORF">ABK249_04150</name>
</gene>
<organism evidence="8 9">
    <name type="scientific">Neorhizobium phenanthreniclasticum</name>
    <dbReference type="NCBI Taxonomy" id="3157917"/>
    <lineage>
        <taxon>Bacteria</taxon>
        <taxon>Pseudomonadati</taxon>
        <taxon>Pseudomonadota</taxon>
        <taxon>Alphaproteobacteria</taxon>
        <taxon>Hyphomicrobiales</taxon>
        <taxon>Rhizobiaceae</taxon>
        <taxon>Rhizobium/Agrobacterium group</taxon>
        <taxon>Neorhizobium</taxon>
    </lineage>
</organism>
<dbReference type="Gene3D" id="2.30.30.110">
    <property type="match status" value="1"/>
</dbReference>
<dbReference type="RefSeq" id="WP_037159533.1">
    <property type="nucleotide sequence ID" value="NZ_JBEAAL010000001.1"/>
</dbReference>
<keyword evidence="4" id="KW-0805">Transcription regulation</keyword>
<comment type="similarity">
    <text evidence="1">Belongs to the CcdB toxin family.</text>
</comment>
<reference evidence="8 9" key="1">
    <citation type="submission" date="2024-05" db="EMBL/GenBank/DDBJ databases">
        <title>Neorhizobium sp. Rsf11, a plant growth promoting and heavy metal resistant PAH-degrader.</title>
        <authorList>
            <person name="Golubev S.N."/>
            <person name="Muratova A.Y."/>
            <person name="Markelova M.I."/>
        </authorList>
    </citation>
    <scope>NUCLEOTIDE SEQUENCE [LARGE SCALE GENOMIC DNA]</scope>
    <source>
        <strain evidence="8 9">Rsf11</strain>
    </source>
</reference>
<sequence>MARFHVYQFGNEIALDIQANLLDALHTRVVVPLVPESEMKRIAVRLNPRFEINGVDYVMMTEFLAAVPATELGARIADLSARADEIVAATDFLFQGF</sequence>
<evidence type="ECO:0000256" key="5">
    <source>
        <dbReference type="ARBA" id="ARBA00023163"/>
    </source>
</evidence>
<proteinExistence type="inferred from homology"/>
<dbReference type="InterPro" id="IPR011067">
    <property type="entry name" value="Plasmid_toxin/cell-grow_inhib"/>
</dbReference>
<name>A0ABV0LWY4_9HYPH</name>
<keyword evidence="3" id="KW-0678">Repressor</keyword>
<keyword evidence="9" id="KW-1185">Reference proteome</keyword>
<dbReference type="SUPFAM" id="SSF50118">
    <property type="entry name" value="Cell growth inhibitor/plasmid maintenance toxic component"/>
    <property type="match status" value="1"/>
</dbReference>
<evidence type="ECO:0000256" key="7">
    <source>
        <dbReference type="ARBA" id="ARBA00033135"/>
    </source>
</evidence>
<evidence type="ECO:0000313" key="8">
    <source>
        <dbReference type="EMBL" id="MEQ1404117.1"/>
    </source>
</evidence>
<accession>A0ABV0LWY4</accession>
<evidence type="ECO:0000256" key="6">
    <source>
        <dbReference type="ARBA" id="ARBA00029628"/>
    </source>
</evidence>
<protein>
    <recommendedName>
        <fullName evidence="2">Toxin CcdB</fullName>
    </recommendedName>
    <alternativeName>
        <fullName evidence="7">Cytotoxic protein CcdB</fullName>
    </alternativeName>
    <alternativeName>
        <fullName evidence="6">Protein LetD</fullName>
    </alternativeName>
</protein>
<evidence type="ECO:0000313" key="9">
    <source>
        <dbReference type="Proteomes" id="UP001496627"/>
    </source>
</evidence>
<dbReference type="InterPro" id="IPR002712">
    <property type="entry name" value="CcdB"/>
</dbReference>